<proteinExistence type="predicted"/>
<sequence length="447" mass="53430">MKKIINFFINIQKLKEKKRRGWIVHQIKDSESTASHIFRVAVLSWVLGRKKRLNIEKVLKIALIHDICEIFTSDETPYDPLLPKKVDSSKNRKKVKEILEKWPTFTFQQKKEKVRQKAERELRALRKLIADLPSDIKSEIEILWQDFEKGLSREGRFVKQADKAENLLQGLEYWEKYGRIQGHLWIRWAREIFDDPVLIEFERAIERRFFEKEQGKKEMDRILDFFIDIGKLKTIKREGWVLRKVPNPETIADHSFSTALMTWVLKRAEKISIIKTIKIALIHKLAKVYIEDFTPYDSILPNPREEIKKMIEEPSKFSKEEREKILNQTQKIYKIWPEFSKKTKEKISKKEYKTEKKAFQKVVSGLPQELGEEMLGLWDQFKKGLGKEGRFVRQAEKLESFLQACQYAKEDKNFPIEPWWIEIREKIDDPDLLRFIEALYTKKPFCK</sequence>
<comment type="cofactor">
    <cofactor evidence="2">
        <name>Mn(2+)</name>
        <dbReference type="ChEBI" id="CHEBI:29035"/>
    </cofactor>
</comment>
<feature type="domain" description="HD/PDEase" evidence="8">
    <location>
        <begin position="29"/>
        <end position="176"/>
    </location>
</feature>
<dbReference type="EC" id="3.1.3.89" evidence="5"/>
<evidence type="ECO:0000256" key="2">
    <source>
        <dbReference type="ARBA" id="ARBA00001936"/>
    </source>
</evidence>
<protein>
    <recommendedName>
        <fullName evidence="5">5'-deoxynucleotidase</fullName>
        <ecNumber evidence="5">3.1.3.89</ecNumber>
    </recommendedName>
</protein>
<accession>A0A2M7VKK7</accession>
<dbReference type="AlphaFoldDB" id="A0A2M7VKK7"/>
<comment type="caution">
    <text evidence="9">The sequence shown here is derived from an EMBL/GenBank/DDBJ whole genome shotgun (WGS) entry which is preliminary data.</text>
</comment>
<evidence type="ECO:0000313" key="9">
    <source>
        <dbReference type="EMBL" id="PJA02385.1"/>
    </source>
</evidence>
<organism evidence="9 10">
    <name type="scientific">bacterium (Candidatus Gribaldobacteria) CG_4_10_14_0_2_um_filter_36_18</name>
    <dbReference type="NCBI Taxonomy" id="2014264"/>
    <lineage>
        <taxon>Bacteria</taxon>
        <taxon>Candidatus Gribaldobacteria</taxon>
    </lineage>
</organism>
<evidence type="ECO:0000256" key="3">
    <source>
        <dbReference type="ARBA" id="ARBA00001941"/>
    </source>
</evidence>
<dbReference type="Pfam" id="PF13023">
    <property type="entry name" value="HD_3"/>
    <property type="match status" value="3"/>
</dbReference>
<dbReference type="PANTHER" id="PTHR11845:SF13">
    <property type="entry name" value="5'-DEOXYNUCLEOTIDASE HDDC2"/>
    <property type="match status" value="1"/>
</dbReference>
<comment type="cofactor">
    <cofactor evidence="3">
        <name>Co(2+)</name>
        <dbReference type="ChEBI" id="CHEBI:48828"/>
    </cofactor>
</comment>
<name>A0A2M7VKK7_9BACT</name>
<feature type="domain" description="HD/PDEase" evidence="8">
    <location>
        <begin position="247"/>
        <end position="410"/>
    </location>
</feature>
<dbReference type="Proteomes" id="UP000231469">
    <property type="component" value="Unassembled WGS sequence"/>
</dbReference>
<evidence type="ECO:0000256" key="5">
    <source>
        <dbReference type="ARBA" id="ARBA00012964"/>
    </source>
</evidence>
<gene>
    <name evidence="9" type="ORF">COX73_01065</name>
</gene>
<dbReference type="GO" id="GO:0046872">
    <property type="term" value="F:metal ion binding"/>
    <property type="evidence" value="ECO:0007669"/>
    <property type="project" value="UniProtKB-KW"/>
</dbReference>
<keyword evidence="7" id="KW-0378">Hydrolase</keyword>
<dbReference type="Gene3D" id="1.10.3210.10">
    <property type="entry name" value="Hypothetical protein af1432"/>
    <property type="match status" value="2"/>
</dbReference>
<dbReference type="InterPro" id="IPR006674">
    <property type="entry name" value="HD_domain"/>
</dbReference>
<dbReference type="CDD" id="cd00077">
    <property type="entry name" value="HDc"/>
    <property type="match status" value="1"/>
</dbReference>
<comment type="catalytic activity">
    <reaction evidence="1">
        <text>a 2'-deoxyribonucleoside 5'-phosphate + H2O = a 2'-deoxyribonucleoside + phosphate</text>
        <dbReference type="Rhea" id="RHEA:36167"/>
        <dbReference type="ChEBI" id="CHEBI:15377"/>
        <dbReference type="ChEBI" id="CHEBI:18274"/>
        <dbReference type="ChEBI" id="CHEBI:43474"/>
        <dbReference type="ChEBI" id="CHEBI:65317"/>
        <dbReference type="EC" id="3.1.3.89"/>
    </reaction>
</comment>
<evidence type="ECO:0000256" key="7">
    <source>
        <dbReference type="ARBA" id="ARBA00022801"/>
    </source>
</evidence>
<dbReference type="EMBL" id="PFPS01000046">
    <property type="protein sequence ID" value="PJA02385.1"/>
    <property type="molecule type" value="Genomic_DNA"/>
</dbReference>
<dbReference type="SMART" id="SM00471">
    <property type="entry name" value="HDc"/>
    <property type="match status" value="2"/>
</dbReference>
<evidence type="ECO:0000256" key="1">
    <source>
        <dbReference type="ARBA" id="ARBA00001638"/>
    </source>
</evidence>
<comment type="subunit">
    <text evidence="4">Homodimer.</text>
</comment>
<evidence type="ECO:0000259" key="8">
    <source>
        <dbReference type="SMART" id="SM00471"/>
    </source>
</evidence>
<dbReference type="GO" id="GO:0002953">
    <property type="term" value="F:5'-deoxynucleotidase activity"/>
    <property type="evidence" value="ECO:0007669"/>
    <property type="project" value="UniProtKB-EC"/>
</dbReference>
<evidence type="ECO:0000313" key="10">
    <source>
        <dbReference type="Proteomes" id="UP000231469"/>
    </source>
</evidence>
<dbReference type="GO" id="GO:0005737">
    <property type="term" value="C:cytoplasm"/>
    <property type="evidence" value="ECO:0007669"/>
    <property type="project" value="TreeGrafter"/>
</dbReference>
<evidence type="ECO:0000256" key="6">
    <source>
        <dbReference type="ARBA" id="ARBA00022723"/>
    </source>
</evidence>
<evidence type="ECO:0000256" key="4">
    <source>
        <dbReference type="ARBA" id="ARBA00011738"/>
    </source>
</evidence>
<keyword evidence="6" id="KW-0479">Metal-binding</keyword>
<reference evidence="10" key="1">
    <citation type="submission" date="2017-09" db="EMBL/GenBank/DDBJ databases">
        <title>Depth-based differentiation of microbial function through sediment-hosted aquifers and enrichment of novel symbionts in the deep terrestrial subsurface.</title>
        <authorList>
            <person name="Probst A.J."/>
            <person name="Ladd B."/>
            <person name="Jarett J.K."/>
            <person name="Geller-Mcgrath D.E."/>
            <person name="Sieber C.M.K."/>
            <person name="Emerson J.B."/>
            <person name="Anantharaman K."/>
            <person name="Thomas B.C."/>
            <person name="Malmstrom R."/>
            <person name="Stieglmeier M."/>
            <person name="Klingl A."/>
            <person name="Woyke T."/>
            <person name="Ryan C.M."/>
            <person name="Banfield J.F."/>
        </authorList>
    </citation>
    <scope>NUCLEOTIDE SEQUENCE [LARGE SCALE GENOMIC DNA]</scope>
</reference>
<dbReference type="PANTHER" id="PTHR11845">
    <property type="entry name" value="5'-DEOXYNUCLEOTIDASE HDDC2"/>
    <property type="match status" value="1"/>
</dbReference>
<dbReference type="InterPro" id="IPR003607">
    <property type="entry name" value="HD/PDEase_dom"/>
</dbReference>
<dbReference type="InterPro" id="IPR039356">
    <property type="entry name" value="YfbR/HDDC2"/>
</dbReference>
<dbReference type="SUPFAM" id="SSF109604">
    <property type="entry name" value="HD-domain/PDEase-like"/>
    <property type="match status" value="2"/>
</dbReference>